<dbReference type="RefSeq" id="XP_013935308.1">
    <property type="nucleotide sequence ID" value="XM_014079833.1"/>
</dbReference>
<evidence type="ECO:0000256" key="13">
    <source>
        <dbReference type="SAM" id="Phobius"/>
    </source>
</evidence>
<dbReference type="PANTHER" id="PTHR35329:SF2">
    <property type="entry name" value="CHITIN SYNTHASE EXPORT CHAPERONE"/>
    <property type="match status" value="1"/>
</dbReference>
<feature type="transmembrane region" description="Helical" evidence="13">
    <location>
        <begin position="151"/>
        <end position="172"/>
    </location>
</feature>
<gene>
    <name evidence="14" type="ORF">HPODL_05206</name>
</gene>
<keyword evidence="15" id="KW-1185">Reference proteome</keyword>
<comment type="similarity">
    <text evidence="3">Belongs to the CHS7 family.</text>
</comment>
<feature type="transmembrane region" description="Helical" evidence="13">
    <location>
        <begin position="255"/>
        <end position="274"/>
    </location>
</feature>
<dbReference type="InterPro" id="IPR022057">
    <property type="entry name" value="Chs7"/>
</dbReference>
<name>W1QF66_OGAPD</name>
<reference evidence="14 15" key="1">
    <citation type="journal article" date="2013" name="BMC Genomics">
        <title>Genome sequence and analysis of methylotrophic yeast Hansenula polymorpha DL1.</title>
        <authorList>
            <person name="Ravin N.V."/>
            <person name="Eldarov M.A."/>
            <person name="Kadnikov V.V."/>
            <person name="Beletsky A.V."/>
            <person name="Schneider J."/>
            <person name="Mardanova E.S."/>
            <person name="Smekalova E.M."/>
            <person name="Zvereva M.I."/>
            <person name="Dontsova O.A."/>
            <person name="Mardanov A.V."/>
            <person name="Skryabin K.G."/>
        </authorList>
    </citation>
    <scope>NUCLEOTIDE SEQUENCE [LARGE SCALE GENOMIC DNA]</scope>
    <source>
        <strain evidence="15">ATCC 26012 / BCRC 20466 / JCM 22074 / NRRL Y-7560 / DL-1</strain>
    </source>
</reference>
<dbReference type="GeneID" id="25774628"/>
<keyword evidence="12" id="KW-0961">Cell wall biogenesis/degradation</keyword>
<comment type="caution">
    <text evidence="14">The sequence shown here is derived from an EMBL/GenBank/DDBJ whole genome shotgun (WGS) entry which is preliminary data.</text>
</comment>
<evidence type="ECO:0000256" key="8">
    <source>
        <dbReference type="ARBA" id="ARBA00022824"/>
    </source>
</evidence>
<dbReference type="GO" id="GO:0071555">
    <property type="term" value="P:cell wall organization"/>
    <property type="evidence" value="ECO:0007669"/>
    <property type="project" value="UniProtKB-KW"/>
</dbReference>
<evidence type="ECO:0000256" key="11">
    <source>
        <dbReference type="ARBA" id="ARBA00023136"/>
    </source>
</evidence>
<evidence type="ECO:0000256" key="12">
    <source>
        <dbReference type="ARBA" id="ARBA00023316"/>
    </source>
</evidence>
<evidence type="ECO:0000256" key="5">
    <source>
        <dbReference type="ARBA" id="ARBA00018354"/>
    </source>
</evidence>
<dbReference type="HOGENOM" id="CLU_050424_1_1_1"/>
<evidence type="ECO:0000313" key="15">
    <source>
        <dbReference type="Proteomes" id="UP000008673"/>
    </source>
</evidence>
<comment type="subcellular location">
    <subcellularLocation>
        <location evidence="2">Endoplasmic reticulum membrane</location>
        <topology evidence="2">Multi-pass membrane protein</topology>
    </subcellularLocation>
</comment>
<evidence type="ECO:0000256" key="6">
    <source>
        <dbReference type="ARBA" id="ARBA00022448"/>
    </source>
</evidence>
<accession>W1QF66</accession>
<dbReference type="GO" id="GO:0015031">
    <property type="term" value="P:protein transport"/>
    <property type="evidence" value="ECO:0007669"/>
    <property type="project" value="UniProtKB-KW"/>
</dbReference>
<dbReference type="AlphaFoldDB" id="W1QF66"/>
<dbReference type="KEGG" id="opa:HPODL_05206"/>
<comment type="subunit">
    <text evidence="4">Interacts with CHS3.</text>
</comment>
<feature type="transmembrane region" description="Helical" evidence="13">
    <location>
        <begin position="192"/>
        <end position="216"/>
    </location>
</feature>
<feature type="transmembrane region" description="Helical" evidence="13">
    <location>
        <begin position="117"/>
        <end position="139"/>
    </location>
</feature>
<dbReference type="PANTHER" id="PTHR35329">
    <property type="entry name" value="CHITIN SYNTHASE EXPORT CHAPERONE"/>
    <property type="match status" value="1"/>
</dbReference>
<dbReference type="EMBL" id="AEOI02000007">
    <property type="protein sequence ID" value="ESW99636.1"/>
    <property type="molecule type" value="Genomic_DNA"/>
</dbReference>
<evidence type="ECO:0000313" key="14">
    <source>
        <dbReference type="EMBL" id="ESW99636.1"/>
    </source>
</evidence>
<proteinExistence type="inferred from homology"/>
<dbReference type="Pfam" id="PF12271">
    <property type="entry name" value="Chs7"/>
    <property type="match status" value="1"/>
</dbReference>
<feature type="transmembrane region" description="Helical" evidence="13">
    <location>
        <begin position="84"/>
        <end position="105"/>
    </location>
</feature>
<dbReference type="GO" id="GO:0005789">
    <property type="term" value="C:endoplasmic reticulum membrane"/>
    <property type="evidence" value="ECO:0007669"/>
    <property type="project" value="UniProtKB-SubCell"/>
</dbReference>
<evidence type="ECO:0000256" key="3">
    <source>
        <dbReference type="ARBA" id="ARBA00009274"/>
    </source>
</evidence>
<keyword evidence="6" id="KW-0813">Transport</keyword>
<evidence type="ECO:0000256" key="2">
    <source>
        <dbReference type="ARBA" id="ARBA00004477"/>
    </source>
</evidence>
<dbReference type="Proteomes" id="UP000008673">
    <property type="component" value="Unassembled WGS sequence"/>
</dbReference>
<dbReference type="GO" id="GO:0006457">
    <property type="term" value="P:protein folding"/>
    <property type="evidence" value="ECO:0007669"/>
    <property type="project" value="TreeGrafter"/>
</dbReference>
<feature type="transmembrane region" description="Helical" evidence="13">
    <location>
        <begin position="223"/>
        <end position="243"/>
    </location>
</feature>
<dbReference type="OMA" id="TVWEVKD"/>
<feature type="transmembrane region" description="Helical" evidence="13">
    <location>
        <begin position="48"/>
        <end position="72"/>
    </location>
</feature>
<keyword evidence="11 13" id="KW-0472">Membrane</keyword>
<keyword evidence="9" id="KW-0653">Protein transport</keyword>
<sequence>MIGDFSRICTRTSLPLCTLINPLHAHNATFVGIIPDCYARTVDISNTLIFQIGTSFIHMSSLIVTLMIIYNVRLRYTAVGRKEMLTFFWSFIMFTVSCIVVDTGVSPSGSSTYAYFVSFQIAMTGVCCWTLFFAGLSSLNFWDDGSLHTMAAMFGSSFGVFVLNYVVAILTFNKWTSIINTAETIPLFVLYFIFNGLLLFMYLLCQFFICFVTLVLNWWAIEALCLSVFFFVAAECLLYVFSYDICTSLSHYADGLVFSTLSNLFAIMMVYKYWDIITFDDDEYIRYTEVVPGVGYKEDAQALLN</sequence>
<evidence type="ECO:0000256" key="1">
    <source>
        <dbReference type="ARBA" id="ARBA00002732"/>
    </source>
</evidence>
<dbReference type="GO" id="GO:0051082">
    <property type="term" value="F:unfolded protein binding"/>
    <property type="evidence" value="ECO:0007669"/>
    <property type="project" value="TreeGrafter"/>
</dbReference>
<dbReference type="OrthoDB" id="2189463at2759"/>
<evidence type="ECO:0000256" key="9">
    <source>
        <dbReference type="ARBA" id="ARBA00022927"/>
    </source>
</evidence>
<dbReference type="eggNOG" id="ENOG502QRVH">
    <property type="taxonomic scope" value="Eukaryota"/>
</dbReference>
<keyword evidence="10 13" id="KW-1133">Transmembrane helix</keyword>
<dbReference type="STRING" id="871575.W1QF66"/>
<protein>
    <recommendedName>
        <fullName evidence="5">Chitin synthase export chaperone</fullName>
    </recommendedName>
</protein>
<evidence type="ECO:0000256" key="10">
    <source>
        <dbReference type="ARBA" id="ARBA00022989"/>
    </source>
</evidence>
<keyword evidence="7 13" id="KW-0812">Transmembrane</keyword>
<organism evidence="14 15">
    <name type="scientific">Ogataea parapolymorpha (strain ATCC 26012 / BCRC 20466 / JCM 22074 / NRRL Y-7560 / DL-1)</name>
    <name type="common">Yeast</name>
    <name type="synonym">Hansenula polymorpha</name>
    <dbReference type="NCBI Taxonomy" id="871575"/>
    <lineage>
        <taxon>Eukaryota</taxon>
        <taxon>Fungi</taxon>
        <taxon>Dikarya</taxon>
        <taxon>Ascomycota</taxon>
        <taxon>Saccharomycotina</taxon>
        <taxon>Pichiomycetes</taxon>
        <taxon>Pichiales</taxon>
        <taxon>Pichiaceae</taxon>
        <taxon>Ogataea</taxon>
    </lineage>
</organism>
<keyword evidence="8" id="KW-0256">Endoplasmic reticulum</keyword>
<comment type="function">
    <text evidence="1">Chaperone required for the export of the chitin synthase CHS3 from the endoplasmic reticulum.</text>
</comment>
<evidence type="ECO:0000256" key="4">
    <source>
        <dbReference type="ARBA" id="ARBA00011864"/>
    </source>
</evidence>
<evidence type="ECO:0000256" key="7">
    <source>
        <dbReference type="ARBA" id="ARBA00022692"/>
    </source>
</evidence>